<dbReference type="GO" id="GO:0070042">
    <property type="term" value="F:rRNA (uridine-N3-)-methyltransferase activity"/>
    <property type="evidence" value="ECO:0007669"/>
    <property type="project" value="TreeGrafter"/>
</dbReference>
<dbReference type="NCBIfam" id="TIGR00046">
    <property type="entry name" value="RsmE family RNA methyltransferase"/>
    <property type="match status" value="1"/>
</dbReference>
<sequence>MHLVYTPDISDSERYTLSEEESKHCIRVMRLSVGSPVGLIDGKGGWFDAEIIDDNPKKCVVKITAVKQEFGKRAIHIHIAVAPTKNMDRIEWFAEKATELGMEELSLIVSNNSERSKLKIERLEKIAIAAIKQSQKAYLPKINEPLSFEKFIATVKNIAAGKFIAHCREGFSKNKNHLKEWYKKGENAIILIGPEGDFTTEEIQLALDNGFKEISLGESRLRTETAALYGCSIVNMIND</sequence>
<dbReference type="Pfam" id="PF04452">
    <property type="entry name" value="Methyltrans_RNA"/>
    <property type="match status" value="1"/>
</dbReference>
<name>D9PHT5_9ZZZZ</name>
<comment type="function">
    <text evidence="9">Specifically methylates the N3 position of the uracil ring of uridine 1498 (m3U1498) in 16S rRNA. Acts on the fully assembled 30S ribosomal subunit.</text>
</comment>
<comment type="catalytic activity">
    <reaction evidence="10">
        <text>uridine(1498) in 16S rRNA + S-adenosyl-L-methionine = N(3)-methyluridine(1498) in 16S rRNA + S-adenosyl-L-homocysteine + H(+)</text>
        <dbReference type="Rhea" id="RHEA:42920"/>
        <dbReference type="Rhea" id="RHEA-COMP:10283"/>
        <dbReference type="Rhea" id="RHEA-COMP:10284"/>
        <dbReference type="ChEBI" id="CHEBI:15378"/>
        <dbReference type="ChEBI" id="CHEBI:57856"/>
        <dbReference type="ChEBI" id="CHEBI:59789"/>
        <dbReference type="ChEBI" id="CHEBI:65315"/>
        <dbReference type="ChEBI" id="CHEBI:74502"/>
        <dbReference type="EC" id="2.1.1.193"/>
    </reaction>
</comment>
<dbReference type="NCBIfam" id="NF008702">
    <property type="entry name" value="PRK11713.6-1"/>
    <property type="match status" value="1"/>
</dbReference>
<comment type="subcellular location">
    <subcellularLocation>
        <location evidence="1">Cytoplasm</location>
    </subcellularLocation>
</comment>
<evidence type="ECO:0000256" key="1">
    <source>
        <dbReference type="ARBA" id="ARBA00004496"/>
    </source>
</evidence>
<evidence type="ECO:0000256" key="5">
    <source>
        <dbReference type="ARBA" id="ARBA00022552"/>
    </source>
</evidence>
<protein>
    <recommendedName>
        <fullName evidence="3">16S rRNA (uracil(1498)-N(3))-methyltransferase</fullName>
        <ecNumber evidence="3">2.1.1.193</ecNumber>
    </recommendedName>
</protein>
<evidence type="ECO:0000256" key="4">
    <source>
        <dbReference type="ARBA" id="ARBA00022490"/>
    </source>
</evidence>
<evidence type="ECO:0000256" key="3">
    <source>
        <dbReference type="ARBA" id="ARBA00012328"/>
    </source>
</evidence>
<dbReference type="InterPro" id="IPR046886">
    <property type="entry name" value="RsmE_MTase_dom"/>
</dbReference>
<dbReference type="Gene3D" id="2.40.240.20">
    <property type="entry name" value="Hypothetical PUA domain-like, domain 1"/>
    <property type="match status" value="1"/>
</dbReference>
<evidence type="ECO:0000259" key="11">
    <source>
        <dbReference type="Pfam" id="PF04452"/>
    </source>
</evidence>
<reference evidence="13" key="1">
    <citation type="submission" date="2010-07" db="EMBL/GenBank/DDBJ databases">
        <authorList>
            <consortium name="CONSOLIDER consortium CSD2007-00005"/>
            <person name="Guazzaroni M.-E."/>
            <person name="Richter M."/>
            <person name="Garcia-Salamanca A."/>
            <person name="Yarza P."/>
            <person name="Ferrer M."/>
        </authorList>
    </citation>
    <scope>NUCLEOTIDE SEQUENCE</scope>
</reference>
<evidence type="ECO:0000313" key="13">
    <source>
        <dbReference type="EMBL" id="EFK96883.1"/>
    </source>
</evidence>
<dbReference type="InterPro" id="IPR006700">
    <property type="entry name" value="RsmE"/>
</dbReference>
<dbReference type="SUPFAM" id="SSF75217">
    <property type="entry name" value="alpha/beta knot"/>
    <property type="match status" value="1"/>
</dbReference>
<evidence type="ECO:0000259" key="12">
    <source>
        <dbReference type="Pfam" id="PF20260"/>
    </source>
</evidence>
<reference evidence="13" key="2">
    <citation type="journal article" date="2011" name="Microb. Ecol.">
        <title>Taxonomic and Functional Metagenomic Profiling of the Microbial Community in the Anoxic Sediment of a Sub-saline Shallow Lake (Laguna de Carrizo, Central Spain).</title>
        <authorList>
            <person name="Ferrer M."/>
            <person name="Guazzaroni M.E."/>
            <person name="Richter M."/>
            <person name="Garcia-Salamanca A."/>
            <person name="Yarza P."/>
            <person name="Suarez-Suarez A."/>
            <person name="Solano J."/>
            <person name="Alcaide M."/>
            <person name="van Dillewijn P."/>
            <person name="Molina-Henares M.A."/>
            <person name="Lopez-Cortes N."/>
            <person name="Al-Ramahi Y."/>
            <person name="Guerrero C."/>
            <person name="Acosta A."/>
            <person name="de Eugenio L.I."/>
            <person name="Martinez V."/>
            <person name="Marques S."/>
            <person name="Rojo F."/>
            <person name="Santero E."/>
            <person name="Genilloud O."/>
            <person name="Perez-Perez J."/>
            <person name="Rossello-Mora R."/>
            <person name="Ramos J.L."/>
        </authorList>
    </citation>
    <scope>NUCLEOTIDE SEQUENCE</scope>
</reference>
<feature type="domain" description="Ribosomal RNA small subunit methyltransferase E methyltransferase" evidence="11">
    <location>
        <begin position="74"/>
        <end position="234"/>
    </location>
</feature>
<dbReference type="InterPro" id="IPR029026">
    <property type="entry name" value="tRNA_m1G_MTases_N"/>
</dbReference>
<accession>D9PHT5</accession>
<dbReference type="InterPro" id="IPR046887">
    <property type="entry name" value="RsmE_PUA-like"/>
</dbReference>
<keyword evidence="4" id="KW-0963">Cytoplasm</keyword>
<dbReference type="PIRSF" id="PIRSF015601">
    <property type="entry name" value="MTase_slr0722"/>
    <property type="match status" value="1"/>
</dbReference>
<dbReference type="InterPro" id="IPR029028">
    <property type="entry name" value="Alpha/beta_knot_MTases"/>
</dbReference>
<evidence type="ECO:0000256" key="6">
    <source>
        <dbReference type="ARBA" id="ARBA00022603"/>
    </source>
</evidence>
<evidence type="ECO:0000256" key="7">
    <source>
        <dbReference type="ARBA" id="ARBA00022679"/>
    </source>
</evidence>
<dbReference type="GO" id="GO:0070475">
    <property type="term" value="P:rRNA base methylation"/>
    <property type="evidence" value="ECO:0007669"/>
    <property type="project" value="TreeGrafter"/>
</dbReference>
<evidence type="ECO:0000256" key="8">
    <source>
        <dbReference type="ARBA" id="ARBA00022691"/>
    </source>
</evidence>
<dbReference type="AlphaFoldDB" id="D9PHT5"/>
<dbReference type="EC" id="2.1.1.193" evidence="3"/>
<dbReference type="PANTHER" id="PTHR30027:SF3">
    <property type="entry name" value="16S RRNA (URACIL(1498)-N(3))-METHYLTRANSFERASE"/>
    <property type="match status" value="1"/>
</dbReference>
<comment type="similarity">
    <text evidence="2">Belongs to the RNA methyltransferase RsmE family.</text>
</comment>
<keyword evidence="7 13" id="KW-0808">Transferase</keyword>
<dbReference type="PANTHER" id="PTHR30027">
    <property type="entry name" value="RIBOSOMAL RNA SMALL SUBUNIT METHYLTRANSFERASE E"/>
    <property type="match status" value="1"/>
</dbReference>
<keyword evidence="6 13" id="KW-0489">Methyltransferase</keyword>
<dbReference type="CDD" id="cd18084">
    <property type="entry name" value="RsmE-like"/>
    <property type="match status" value="1"/>
</dbReference>
<dbReference type="SUPFAM" id="SSF88697">
    <property type="entry name" value="PUA domain-like"/>
    <property type="match status" value="1"/>
</dbReference>
<organism evidence="13">
    <name type="scientific">sediment metagenome</name>
    <dbReference type="NCBI Taxonomy" id="749907"/>
    <lineage>
        <taxon>unclassified sequences</taxon>
        <taxon>metagenomes</taxon>
        <taxon>ecological metagenomes</taxon>
    </lineage>
</organism>
<comment type="caution">
    <text evidence="13">The sequence shown here is derived from an EMBL/GenBank/DDBJ whole genome shotgun (WGS) entry which is preliminary data.</text>
</comment>
<evidence type="ECO:0000256" key="9">
    <source>
        <dbReference type="ARBA" id="ARBA00025699"/>
    </source>
</evidence>
<feature type="domain" description="Ribosomal RNA small subunit methyltransferase E PUA-like" evidence="12">
    <location>
        <begin position="17"/>
        <end position="63"/>
    </location>
</feature>
<proteinExistence type="inferred from homology"/>
<dbReference type="EMBL" id="ADZX01000391">
    <property type="protein sequence ID" value="EFK96883.1"/>
    <property type="molecule type" value="Genomic_DNA"/>
</dbReference>
<evidence type="ECO:0000256" key="10">
    <source>
        <dbReference type="ARBA" id="ARBA00047944"/>
    </source>
</evidence>
<keyword evidence="5" id="KW-0698">rRNA processing</keyword>
<dbReference type="InterPro" id="IPR015947">
    <property type="entry name" value="PUA-like_sf"/>
</dbReference>
<evidence type="ECO:0000256" key="2">
    <source>
        <dbReference type="ARBA" id="ARBA00005528"/>
    </source>
</evidence>
<dbReference type="Gene3D" id="3.40.1280.10">
    <property type="match status" value="1"/>
</dbReference>
<keyword evidence="8" id="KW-0949">S-adenosyl-L-methionine</keyword>
<dbReference type="Pfam" id="PF20260">
    <property type="entry name" value="PUA_4"/>
    <property type="match status" value="1"/>
</dbReference>
<gene>
    <name evidence="13" type="ORF">LDC_1087</name>
</gene>
<dbReference type="GO" id="GO:0005737">
    <property type="term" value="C:cytoplasm"/>
    <property type="evidence" value="ECO:0007669"/>
    <property type="project" value="UniProtKB-SubCell"/>
</dbReference>